<organism evidence="1 2">
    <name type="scientific">Flavihumibacter fluminis</name>
    <dbReference type="NCBI Taxonomy" id="2909236"/>
    <lineage>
        <taxon>Bacteria</taxon>
        <taxon>Pseudomonadati</taxon>
        <taxon>Bacteroidota</taxon>
        <taxon>Chitinophagia</taxon>
        <taxon>Chitinophagales</taxon>
        <taxon>Chitinophagaceae</taxon>
        <taxon>Flavihumibacter</taxon>
    </lineage>
</organism>
<evidence type="ECO:0000313" key="2">
    <source>
        <dbReference type="Proteomes" id="UP001200145"/>
    </source>
</evidence>
<comment type="caution">
    <text evidence="1">The sequence shown here is derived from an EMBL/GenBank/DDBJ whole genome shotgun (WGS) entry which is preliminary data.</text>
</comment>
<reference evidence="1 2" key="1">
    <citation type="submission" date="2022-01" db="EMBL/GenBank/DDBJ databases">
        <title>Flavihumibacter sp. nov., isolated from sediment of a river.</title>
        <authorList>
            <person name="Liu H."/>
        </authorList>
    </citation>
    <scope>NUCLEOTIDE SEQUENCE [LARGE SCALE GENOMIC DNA]</scope>
    <source>
        <strain evidence="1 2">RY-1</strain>
    </source>
</reference>
<evidence type="ECO:0000313" key="1">
    <source>
        <dbReference type="EMBL" id="MCF1713326.1"/>
    </source>
</evidence>
<accession>A0ABS9BD00</accession>
<proteinExistence type="predicted"/>
<dbReference type="EMBL" id="JAKEVY010000001">
    <property type="protein sequence ID" value="MCF1713326.1"/>
    <property type="molecule type" value="Genomic_DNA"/>
</dbReference>
<gene>
    <name evidence="1" type="ORF">L0U88_01630</name>
</gene>
<keyword evidence="2" id="KW-1185">Reference proteome</keyword>
<protein>
    <submittedName>
        <fullName evidence="1">Uncharacterized protein</fullName>
    </submittedName>
</protein>
<sequence>MKIHIWAKSEYHRFVDVANPSNTDVKHLNRIYVANKGLINPVIGQGVNEFDKVNTTVMYFFSHILNFVMRENNRKSPVRYELYAGRKSKGWKSLT</sequence>
<name>A0ABS9BD00_9BACT</name>
<dbReference type="Proteomes" id="UP001200145">
    <property type="component" value="Unassembled WGS sequence"/>
</dbReference>
<dbReference type="RefSeq" id="WP_234863860.1">
    <property type="nucleotide sequence ID" value="NZ_JAKEVY010000001.1"/>
</dbReference>